<dbReference type="InterPro" id="IPR051176">
    <property type="entry name" value="Cent_Immune-Sig_Mod"/>
</dbReference>
<dbReference type="CDD" id="cd22679">
    <property type="entry name" value="FHA_SLMAP"/>
    <property type="match status" value="1"/>
</dbReference>
<dbReference type="PANTHER" id="PTHR15715:SF37">
    <property type="entry name" value="LD47843P"/>
    <property type="match status" value="1"/>
</dbReference>
<feature type="compositionally biased region" description="Low complexity" evidence="2">
    <location>
        <begin position="365"/>
        <end position="391"/>
    </location>
</feature>
<feature type="compositionally biased region" description="Basic and acidic residues" evidence="2">
    <location>
        <begin position="549"/>
        <end position="563"/>
    </location>
</feature>
<dbReference type="EMBL" id="NHYE01000964">
    <property type="protein sequence ID" value="PPR01117.1"/>
    <property type="molecule type" value="Genomic_DNA"/>
</dbReference>
<feature type="compositionally biased region" description="Basic and acidic residues" evidence="2">
    <location>
        <begin position="713"/>
        <end position="730"/>
    </location>
</feature>
<evidence type="ECO:0000313" key="5">
    <source>
        <dbReference type="EMBL" id="PPR01117.1"/>
    </source>
</evidence>
<feature type="compositionally biased region" description="Basic and acidic residues" evidence="2">
    <location>
        <begin position="823"/>
        <end position="832"/>
    </location>
</feature>
<feature type="compositionally biased region" description="Polar residues" evidence="2">
    <location>
        <begin position="1057"/>
        <end position="1071"/>
    </location>
</feature>
<feature type="region of interest" description="Disordered" evidence="2">
    <location>
        <begin position="1144"/>
        <end position="1191"/>
    </location>
</feature>
<dbReference type="Gene3D" id="2.60.200.20">
    <property type="match status" value="1"/>
</dbReference>
<feature type="compositionally biased region" description="Basic and acidic residues" evidence="2">
    <location>
        <begin position="455"/>
        <end position="472"/>
    </location>
</feature>
<feature type="compositionally biased region" description="Low complexity" evidence="2">
    <location>
        <begin position="924"/>
        <end position="941"/>
    </location>
</feature>
<evidence type="ECO:0000256" key="2">
    <source>
        <dbReference type="SAM" id="MobiDB-lite"/>
    </source>
</evidence>
<sequence length="1281" mass="135918">MPAAAPFPSSPAPGSHNPSITINGSSGLSSSSGTGSTLGGNHNGLVGNGLAGTGSATGAGIGTGIAGLGATGAAYPALYLYPLNLNDTWAPKHIALTSAHTKIGRQTSSKTAPGERNGFFDSKVLSRQHAEVWEEGGKIYIKDVKSSNGTFINGERLSSEGQESEPFELKSDDIVEFGIDIVGEDNKTIIHHKVAARVVCVFNEQDAQVAARAEQHQAQQQLQQHQYLQSQSQSSSSQNASSISSGAGGINGLGGLVGGAGGAQSFPPFAAQRRAQLAQQGLGSMGGMRPPGKTGLSFDVILSRLQGEVQKSRETGAELSSLTSAMTEIHDTLSGGVPNNLPPFPAHLPPVKPPQESQPPAPTTSNGASAPNASANASAPSSSPEQPSAGGAISASVVVDLQSQIRDTQSSLESHLDKVRAIEGVLAEQEAMKREVSTLREMMEERRREMEAIMRKREEERRRQEEGEHMQEGMEDDDDDDARSIASTVLGNGHELERVEEEDEEQLAEEERSGDEDTRILRDRLEGESDADGLDKPREQRDAEDDADAQQRREELDVGRPHTPEPTLGFQGNMDTFRARRSPLAAHTSTSSPSHPSSKTHPHQDPSDSGDVHDQVQKLTQQVSTILALTSSLEAQHSSAQGTIAVLEGKVASLEAMLRAAEEALAAQSLQSQGVQTTAASGVTAIPLLVPLPESAEVQVRVETERVEEVEGEVVKERVESELESAHSEEAPLDESAPQEKDKETQKDKDLANIKEFQSLTAFLAEWKSSVEGQWGNVQSEWNAERERLAKAREEWEAATRAREERERELEEERQQLLQQQQEQERERDQDKTPSSASGVDLTALLERLDKMERIQSQLVGQQEEVRAFMDQQAKVHAQLSAGGVLNVNGDALKSSHGLVTPPSPRSQSSDSGGRYRRRRRRSSAANGNANGRGRSRGSSGSREREDDADTDATLASSTEDNDKMGEYDEDSHHHAAKHGSIARALGVVVGAATSVAAYPVEAALGAGAAGKIGLATPAHSVSSSVGSLDGASSASGSGSSGSGSSFSVGSAGGSPLKSQLGPTRSNTGDSQENETNKGPQSESQNHTDTASLLSSLDLTRRMVLMLFWTLVSFSFWVLACFAVVRGWVGDWILRALRRLSSSSSAPSTSLHSSLGGDSSSSSTSSLGGAGASSSSSTTSSPSRTVPMDPPPVPILRTWEWDLNSFSAMWNPSSPHQHSHQLSNSNSNNDLTAQQTSSAPPSPSMSTSAMKDAPNINVQTAVGVVLLGVAAAAVFWKVKPE</sequence>
<dbReference type="GO" id="GO:0005737">
    <property type="term" value="C:cytoplasm"/>
    <property type="evidence" value="ECO:0007669"/>
    <property type="project" value="TreeGrafter"/>
</dbReference>
<feature type="region of interest" description="Disordered" evidence="2">
    <location>
        <begin position="1"/>
        <end position="40"/>
    </location>
</feature>
<feature type="region of interest" description="Disordered" evidence="2">
    <location>
        <begin position="221"/>
        <end position="245"/>
    </location>
</feature>
<dbReference type="PROSITE" id="PS50006">
    <property type="entry name" value="FHA_DOMAIN"/>
    <property type="match status" value="1"/>
</dbReference>
<feature type="region of interest" description="Disordered" evidence="2">
    <location>
        <begin position="331"/>
        <end position="391"/>
    </location>
</feature>
<feature type="region of interest" description="Disordered" evidence="2">
    <location>
        <begin position="888"/>
        <end position="976"/>
    </location>
</feature>
<feature type="compositionally biased region" description="Basic and acidic residues" evidence="2">
    <location>
        <begin position="602"/>
        <end position="615"/>
    </location>
</feature>
<name>A0A409YDP6_9AGAR</name>
<feature type="compositionally biased region" description="Basic and acidic residues" evidence="2">
    <location>
        <begin position="793"/>
        <end position="815"/>
    </location>
</feature>
<feature type="compositionally biased region" description="Acidic residues" evidence="2">
    <location>
        <begin position="498"/>
        <end position="508"/>
    </location>
</feature>
<feature type="region of interest" description="Disordered" evidence="2">
    <location>
        <begin position="1212"/>
        <end position="1251"/>
    </location>
</feature>
<organism evidence="5 6">
    <name type="scientific">Gymnopilus dilepis</name>
    <dbReference type="NCBI Taxonomy" id="231916"/>
    <lineage>
        <taxon>Eukaryota</taxon>
        <taxon>Fungi</taxon>
        <taxon>Dikarya</taxon>
        <taxon>Basidiomycota</taxon>
        <taxon>Agaricomycotina</taxon>
        <taxon>Agaricomycetes</taxon>
        <taxon>Agaricomycetidae</taxon>
        <taxon>Agaricales</taxon>
        <taxon>Agaricineae</taxon>
        <taxon>Hymenogastraceae</taxon>
        <taxon>Gymnopilus</taxon>
    </lineage>
</organism>
<feature type="compositionally biased region" description="Low complexity" evidence="2">
    <location>
        <begin position="1144"/>
        <end position="1183"/>
    </location>
</feature>
<feature type="compositionally biased region" description="Low complexity" evidence="2">
    <location>
        <begin position="587"/>
        <end position="599"/>
    </location>
</feature>
<evidence type="ECO:0000256" key="3">
    <source>
        <dbReference type="SAM" id="Phobius"/>
    </source>
</evidence>
<feature type="compositionally biased region" description="Low complexity" evidence="2">
    <location>
        <begin position="1020"/>
        <end position="1050"/>
    </location>
</feature>
<evidence type="ECO:0000256" key="1">
    <source>
        <dbReference type="SAM" id="Coils"/>
    </source>
</evidence>
<feature type="compositionally biased region" description="Basic and acidic residues" evidence="2">
    <location>
        <begin position="509"/>
        <end position="541"/>
    </location>
</feature>
<feature type="transmembrane region" description="Helical" evidence="3">
    <location>
        <begin position="1256"/>
        <end position="1276"/>
    </location>
</feature>
<evidence type="ECO:0000259" key="4">
    <source>
        <dbReference type="PROSITE" id="PS50006"/>
    </source>
</evidence>
<dbReference type="OrthoDB" id="687730at2759"/>
<keyword evidence="1" id="KW-0175">Coiled coil</keyword>
<dbReference type="Pfam" id="PF00498">
    <property type="entry name" value="FHA"/>
    <property type="match status" value="1"/>
</dbReference>
<dbReference type="Proteomes" id="UP000284706">
    <property type="component" value="Unassembled WGS sequence"/>
</dbReference>
<feature type="region of interest" description="Disordered" evidence="2">
    <location>
        <begin position="1020"/>
        <end position="1089"/>
    </location>
</feature>
<gene>
    <name evidence="5" type="ORF">CVT26_016059</name>
</gene>
<protein>
    <recommendedName>
        <fullName evidence="4">FHA domain-containing protein</fullName>
    </recommendedName>
</protein>
<dbReference type="InParanoid" id="A0A409YDP6"/>
<reference evidence="5 6" key="1">
    <citation type="journal article" date="2018" name="Evol. Lett.">
        <title>Horizontal gene cluster transfer increased hallucinogenic mushroom diversity.</title>
        <authorList>
            <person name="Reynolds H.T."/>
            <person name="Vijayakumar V."/>
            <person name="Gluck-Thaler E."/>
            <person name="Korotkin H.B."/>
            <person name="Matheny P.B."/>
            <person name="Slot J.C."/>
        </authorList>
    </citation>
    <scope>NUCLEOTIDE SEQUENCE [LARGE SCALE GENOMIC DNA]</scope>
    <source>
        <strain evidence="5 6">SRW20</strain>
    </source>
</reference>
<dbReference type="STRING" id="231916.A0A409YDP6"/>
<feature type="transmembrane region" description="Helical" evidence="3">
    <location>
        <begin position="1103"/>
        <end position="1129"/>
    </location>
</feature>
<dbReference type="InterPro" id="IPR000253">
    <property type="entry name" value="FHA_dom"/>
</dbReference>
<feature type="compositionally biased region" description="Low complexity" evidence="2">
    <location>
        <begin position="19"/>
        <end position="35"/>
    </location>
</feature>
<feature type="region of interest" description="Disordered" evidence="2">
    <location>
        <begin position="455"/>
        <end position="615"/>
    </location>
</feature>
<feature type="coiled-coil region" evidence="1">
    <location>
        <begin position="644"/>
        <end position="671"/>
    </location>
</feature>
<feature type="compositionally biased region" description="Polar residues" evidence="2">
    <location>
        <begin position="1077"/>
        <end position="1087"/>
    </location>
</feature>
<dbReference type="SUPFAM" id="SSF49879">
    <property type="entry name" value="SMAD/FHA domain"/>
    <property type="match status" value="1"/>
</dbReference>
<evidence type="ECO:0000313" key="6">
    <source>
        <dbReference type="Proteomes" id="UP000284706"/>
    </source>
</evidence>
<accession>A0A409YDP6</accession>
<feature type="compositionally biased region" description="Basic and acidic residues" evidence="2">
    <location>
        <begin position="961"/>
        <end position="974"/>
    </location>
</feature>
<dbReference type="SMART" id="SM00240">
    <property type="entry name" value="FHA"/>
    <property type="match status" value="1"/>
</dbReference>
<proteinExistence type="predicted"/>
<feature type="compositionally biased region" description="Basic and acidic residues" evidence="2">
    <location>
        <begin position="738"/>
        <end position="752"/>
    </location>
</feature>
<feature type="domain" description="FHA" evidence="4">
    <location>
        <begin position="101"/>
        <end position="157"/>
    </location>
</feature>
<dbReference type="PANTHER" id="PTHR15715">
    <property type="entry name" value="CENTROSOMAL PROTEIN OF 170 KDA"/>
    <property type="match status" value="1"/>
</dbReference>
<dbReference type="InterPro" id="IPR008984">
    <property type="entry name" value="SMAD_FHA_dom_sf"/>
</dbReference>
<keyword evidence="3" id="KW-0812">Transmembrane</keyword>
<feature type="compositionally biased region" description="Low complexity" evidence="2">
    <location>
        <begin position="1212"/>
        <end position="1250"/>
    </location>
</feature>
<feature type="region of interest" description="Disordered" evidence="2">
    <location>
        <begin position="713"/>
        <end position="752"/>
    </location>
</feature>
<keyword evidence="3" id="KW-1133">Transmembrane helix</keyword>
<feature type="compositionally biased region" description="Pro residues" evidence="2">
    <location>
        <begin position="340"/>
        <end position="362"/>
    </location>
</feature>
<keyword evidence="6" id="KW-1185">Reference proteome</keyword>
<feature type="region of interest" description="Disordered" evidence="2">
    <location>
        <begin position="793"/>
        <end position="843"/>
    </location>
</feature>
<comment type="caution">
    <text evidence="5">The sequence shown here is derived from an EMBL/GenBank/DDBJ whole genome shotgun (WGS) entry which is preliminary data.</text>
</comment>
<keyword evidence="3" id="KW-0472">Membrane</keyword>